<keyword evidence="2" id="KW-1185">Reference proteome</keyword>
<name>D2SCG1_GEOOG</name>
<gene>
    <name evidence="1" type="ordered locus">Gobs_3708</name>
</gene>
<organism evidence="1 2">
    <name type="scientific">Geodermatophilus obscurus (strain ATCC 25078 / DSM 43160 / JCM 3152 / CCUG 61914 / KCC A-0152 / KCTC 9177 / NBRC 13315 / NRRL B-3577 / G-20)</name>
    <dbReference type="NCBI Taxonomy" id="526225"/>
    <lineage>
        <taxon>Bacteria</taxon>
        <taxon>Bacillati</taxon>
        <taxon>Actinomycetota</taxon>
        <taxon>Actinomycetes</taxon>
        <taxon>Geodermatophilales</taxon>
        <taxon>Geodermatophilaceae</taxon>
        <taxon>Geodermatophilus</taxon>
    </lineage>
</organism>
<reference evidence="2" key="2">
    <citation type="submission" date="2010-01" db="EMBL/GenBank/DDBJ databases">
        <title>The complete genome of Geodermatophilus obscurus DSM 43160.</title>
        <authorList>
            <consortium name="US DOE Joint Genome Institute (JGI-PGF)"/>
            <person name="Lucas S."/>
            <person name="Copeland A."/>
            <person name="Lapidus A."/>
            <person name="Glavina del Rio T."/>
            <person name="Dalin E."/>
            <person name="Tice H."/>
            <person name="Bruce D."/>
            <person name="Goodwin L."/>
            <person name="Pitluck S."/>
            <person name="Kyrpides N."/>
            <person name="Mavromatis K."/>
            <person name="Ivanova N."/>
            <person name="Munk A.C."/>
            <person name="Brettin T."/>
            <person name="Detter J.C."/>
            <person name="Han C."/>
            <person name="Larimer F."/>
            <person name="Land M."/>
            <person name="Hauser L."/>
            <person name="Markowitz V."/>
            <person name="Cheng J.-F."/>
            <person name="Hugenholtz P."/>
            <person name="Woyke T."/>
            <person name="Wu D."/>
            <person name="Jando M."/>
            <person name="Schneider S."/>
            <person name="Klenk H.-P."/>
            <person name="Eisen J.A."/>
        </authorList>
    </citation>
    <scope>NUCLEOTIDE SEQUENCE [LARGE SCALE GENOMIC DNA]</scope>
    <source>
        <strain evidence="2">ATCC 25078 / DSM 43160 / JCM 3152 / KCC A-0152 / KCTC 9177 / NBRC 13315 / NRRL B-3577 / G-20</strain>
    </source>
</reference>
<dbReference type="EMBL" id="CP001867">
    <property type="protein sequence ID" value="ADB76289.1"/>
    <property type="molecule type" value="Genomic_DNA"/>
</dbReference>
<dbReference type="AlphaFoldDB" id="D2SCG1"/>
<reference evidence="1 2" key="1">
    <citation type="journal article" date="2010" name="Stand. Genomic Sci.">
        <title>Complete genome sequence of Geodermatophilus obscurus type strain (G-20).</title>
        <authorList>
            <person name="Ivanova N."/>
            <person name="Sikorski J."/>
            <person name="Jando M."/>
            <person name="Munk C."/>
            <person name="Lapidus A."/>
            <person name="Glavina Del Rio T."/>
            <person name="Copeland A."/>
            <person name="Tice H."/>
            <person name="Cheng J.-F."/>
            <person name="Lucas S."/>
            <person name="Chen F."/>
            <person name="Nolan M."/>
            <person name="Bruce D."/>
            <person name="Goodwin L."/>
            <person name="Pitluck S."/>
            <person name="Mavromatis K."/>
            <person name="Mikhailova N."/>
            <person name="Pati A."/>
            <person name="Chen A."/>
            <person name="Palaniappan K."/>
            <person name="Land M."/>
            <person name="Hauser L."/>
            <person name="Chang Y.-J."/>
            <person name="Jeffries C.D."/>
            <person name="Meincke L."/>
            <person name="Brettin T."/>
            <person name="Detter J.C."/>
            <person name="Detter J.C."/>
            <person name="Rohde M."/>
            <person name="Goeker M."/>
            <person name="Bristow J."/>
            <person name="Eisen J.A."/>
            <person name="Markowitz V."/>
            <person name="Hugenholtz P."/>
            <person name="Kyrpides N.C."/>
            <person name="Klenk H.-P."/>
        </authorList>
    </citation>
    <scope>NUCLEOTIDE SEQUENCE [LARGE SCALE GENOMIC DNA]</scope>
    <source>
        <strain evidence="2">ATCC 25078 / DSM 43160 / JCM 3152 / KCC A-0152 / KCTC 9177 / NBRC 13315 / NRRL B-3577 / G-20</strain>
    </source>
</reference>
<dbReference type="KEGG" id="gob:Gobs_3708"/>
<accession>D2SCG1</accession>
<evidence type="ECO:0000313" key="2">
    <source>
        <dbReference type="Proteomes" id="UP000001382"/>
    </source>
</evidence>
<dbReference type="HOGENOM" id="CLU_3382050_0_0_11"/>
<sequence length="33" mass="3763">MSAELLDAAVRTPEQLRQVDARRRLVELATVVR</sequence>
<proteinExistence type="predicted"/>
<dbReference type="Proteomes" id="UP000001382">
    <property type="component" value="Chromosome"/>
</dbReference>
<protein>
    <submittedName>
        <fullName evidence="1">Uncharacterized protein</fullName>
    </submittedName>
</protein>
<evidence type="ECO:0000313" key="1">
    <source>
        <dbReference type="EMBL" id="ADB76289.1"/>
    </source>
</evidence>